<evidence type="ECO:0000313" key="2">
    <source>
        <dbReference type="EMBL" id="BEH90257.1"/>
    </source>
</evidence>
<dbReference type="InterPro" id="IPR056975">
    <property type="entry name" value="HTH_73"/>
</dbReference>
<organism evidence="2 3">
    <name type="scientific">Turicibacter faecis</name>
    <dbReference type="NCBI Taxonomy" id="2963365"/>
    <lineage>
        <taxon>Bacteria</taxon>
        <taxon>Bacillati</taxon>
        <taxon>Bacillota</taxon>
        <taxon>Erysipelotrichia</taxon>
        <taxon>Erysipelotrichales</taxon>
        <taxon>Turicibacteraceae</taxon>
        <taxon>Turicibacter</taxon>
    </lineage>
</organism>
<feature type="domain" description="HTH-like" evidence="1">
    <location>
        <begin position="5"/>
        <end position="74"/>
    </location>
</feature>
<protein>
    <recommendedName>
        <fullName evidence="1">HTH-like domain-containing protein</fullName>
    </recommendedName>
</protein>
<proteinExistence type="predicted"/>
<reference evidence="2" key="1">
    <citation type="journal article" date="2024" name="Int. J. Syst. Evol. Microbiol.">
        <title>Turicibacter faecis sp. nov., isolated from faeces of heart failure mouse model.</title>
        <authorList>
            <person name="Imamura Y."/>
            <person name="Motooka D."/>
            <person name="Nakajima Y."/>
            <person name="Ito S."/>
            <person name="Kitakaze M."/>
            <person name="Iida T."/>
            <person name="Nakamura S."/>
        </authorList>
    </citation>
    <scope>NUCLEOTIDE SEQUENCE</scope>
    <source>
        <strain evidence="2">TC023</strain>
    </source>
</reference>
<sequence>MEELRLGKALRELYNQAAQAQDRVIMLYLFGVKHGKMIVEKQLSLSYILCYAQLPESYRSEIEKGIKLGQYVKAIER</sequence>
<name>A0ABM8IG76_9FIRM</name>
<dbReference type="EMBL" id="AP028127">
    <property type="protein sequence ID" value="BEH90257.1"/>
    <property type="molecule type" value="Genomic_DNA"/>
</dbReference>
<gene>
    <name evidence="2" type="ORF">T23_03590</name>
</gene>
<evidence type="ECO:0000259" key="1">
    <source>
        <dbReference type="Pfam" id="PF24718"/>
    </source>
</evidence>
<keyword evidence="3" id="KW-1185">Reference proteome</keyword>
<accession>A0ABM8IG76</accession>
<dbReference type="RefSeq" id="WP_161832924.1">
    <property type="nucleotide sequence ID" value="NZ_AP028127.1"/>
</dbReference>
<dbReference type="Proteomes" id="UP001432099">
    <property type="component" value="Chromosome"/>
</dbReference>
<evidence type="ECO:0000313" key="3">
    <source>
        <dbReference type="Proteomes" id="UP001432099"/>
    </source>
</evidence>
<dbReference type="Pfam" id="PF24718">
    <property type="entry name" value="HTH_73"/>
    <property type="match status" value="1"/>
</dbReference>